<dbReference type="Pfam" id="PF21082">
    <property type="entry name" value="MS_channel_3rd"/>
    <property type="match status" value="1"/>
</dbReference>
<dbReference type="Proteomes" id="UP000570166">
    <property type="component" value="Unassembled WGS sequence"/>
</dbReference>
<proteinExistence type="inferred from homology"/>
<keyword evidence="3" id="KW-1003">Cell membrane</keyword>
<evidence type="ECO:0000256" key="8">
    <source>
        <dbReference type="SAM" id="MobiDB-lite"/>
    </source>
</evidence>
<evidence type="ECO:0000256" key="3">
    <source>
        <dbReference type="ARBA" id="ARBA00022475"/>
    </source>
</evidence>
<keyword evidence="4 7" id="KW-0812">Transmembrane</keyword>
<dbReference type="InterPro" id="IPR049142">
    <property type="entry name" value="MS_channel_1st"/>
</dbReference>
<evidence type="ECO:0000256" key="7">
    <source>
        <dbReference type="RuleBase" id="RU369025"/>
    </source>
</evidence>
<dbReference type="Pfam" id="PF21088">
    <property type="entry name" value="MS_channel_1st"/>
    <property type="match status" value="1"/>
</dbReference>
<comment type="caution">
    <text evidence="12">The sequence shown here is derived from an EMBL/GenBank/DDBJ whole genome shotgun (WGS) entry which is preliminary data.</text>
</comment>
<evidence type="ECO:0000256" key="2">
    <source>
        <dbReference type="ARBA" id="ARBA00008017"/>
    </source>
</evidence>
<keyword evidence="7" id="KW-0813">Transport</keyword>
<reference evidence="12 13" key="1">
    <citation type="submission" date="2020-07" db="EMBL/GenBank/DDBJ databases">
        <authorList>
            <person name="Sun Q."/>
        </authorList>
    </citation>
    <scope>NUCLEOTIDE SEQUENCE [LARGE SCALE GENOMIC DNA]</scope>
    <source>
        <strain evidence="12 13">CGMCC 1.13654</strain>
    </source>
</reference>
<feature type="domain" description="Mechanosensitive ion channel transmembrane helices 2/3" evidence="11">
    <location>
        <begin position="161"/>
        <end position="201"/>
    </location>
</feature>
<dbReference type="Gene3D" id="2.30.30.60">
    <property type="match status" value="1"/>
</dbReference>
<dbReference type="InterPro" id="IPR011014">
    <property type="entry name" value="MscS_channel_TM-2"/>
</dbReference>
<evidence type="ECO:0000256" key="5">
    <source>
        <dbReference type="ARBA" id="ARBA00022989"/>
    </source>
</evidence>
<feature type="compositionally biased region" description="Basic and acidic residues" evidence="8">
    <location>
        <begin position="382"/>
        <end position="402"/>
    </location>
</feature>
<keyword evidence="7" id="KW-0406">Ion transport</keyword>
<keyword evidence="7" id="KW-0997">Cell inner membrane</keyword>
<evidence type="ECO:0000313" key="12">
    <source>
        <dbReference type="EMBL" id="MBA2932849.1"/>
    </source>
</evidence>
<dbReference type="RefSeq" id="WP_160364935.1">
    <property type="nucleotide sequence ID" value="NZ_JACEIB010000001.1"/>
</dbReference>
<name>A0A838L361_9SPHN</name>
<feature type="transmembrane region" description="Helical" evidence="7">
    <location>
        <begin position="78"/>
        <end position="98"/>
    </location>
</feature>
<dbReference type="SUPFAM" id="SSF82689">
    <property type="entry name" value="Mechanosensitive channel protein MscS (YggB), C-terminal domain"/>
    <property type="match status" value="1"/>
</dbReference>
<organism evidence="12 13">
    <name type="scientific">Sphingomonas chungangi</name>
    <dbReference type="NCBI Taxonomy" id="2683589"/>
    <lineage>
        <taxon>Bacteria</taxon>
        <taxon>Pseudomonadati</taxon>
        <taxon>Pseudomonadota</taxon>
        <taxon>Alphaproteobacteria</taxon>
        <taxon>Sphingomonadales</taxon>
        <taxon>Sphingomonadaceae</taxon>
        <taxon>Sphingomonas</taxon>
    </lineage>
</organism>
<comment type="function">
    <text evidence="7">Mechanosensitive channel that participates in the regulation of osmotic pressure changes within the cell, opening in response to stretch forces in the membrane lipid bilayer, without the need for other proteins. Contributes to normal resistance to hypoosmotic shock. Forms an ion channel of 1.0 nanosiemens conductance with a slight preference for anions.</text>
</comment>
<keyword evidence="6 7" id="KW-0472">Membrane</keyword>
<dbReference type="PANTHER" id="PTHR30221:SF1">
    <property type="entry name" value="SMALL-CONDUCTANCE MECHANOSENSITIVE CHANNEL"/>
    <property type="match status" value="1"/>
</dbReference>
<dbReference type="Gene3D" id="1.10.287.1260">
    <property type="match status" value="1"/>
</dbReference>
<dbReference type="InterPro" id="IPR006685">
    <property type="entry name" value="MscS_channel_2nd"/>
</dbReference>
<dbReference type="GO" id="GO:0008381">
    <property type="term" value="F:mechanosensitive monoatomic ion channel activity"/>
    <property type="evidence" value="ECO:0007669"/>
    <property type="project" value="InterPro"/>
</dbReference>
<comment type="subunit">
    <text evidence="7">Homoheptamer.</text>
</comment>
<evidence type="ECO:0000259" key="11">
    <source>
        <dbReference type="Pfam" id="PF21088"/>
    </source>
</evidence>
<dbReference type="GO" id="GO:0005886">
    <property type="term" value="C:plasma membrane"/>
    <property type="evidence" value="ECO:0007669"/>
    <property type="project" value="UniProtKB-SubCell"/>
</dbReference>
<feature type="region of interest" description="Disordered" evidence="8">
    <location>
        <begin position="379"/>
        <end position="402"/>
    </location>
</feature>
<feature type="domain" description="Mechanosensitive ion channel MscS C-terminal" evidence="10">
    <location>
        <begin position="277"/>
        <end position="360"/>
    </location>
</feature>
<dbReference type="SUPFAM" id="SSF50182">
    <property type="entry name" value="Sm-like ribonucleoproteins"/>
    <property type="match status" value="1"/>
</dbReference>
<dbReference type="PANTHER" id="PTHR30221">
    <property type="entry name" value="SMALL-CONDUCTANCE MECHANOSENSITIVE CHANNEL"/>
    <property type="match status" value="1"/>
</dbReference>
<dbReference type="EMBL" id="JACEIB010000001">
    <property type="protein sequence ID" value="MBA2932849.1"/>
    <property type="molecule type" value="Genomic_DNA"/>
</dbReference>
<dbReference type="SUPFAM" id="SSF82861">
    <property type="entry name" value="Mechanosensitive channel protein MscS (YggB), transmembrane region"/>
    <property type="match status" value="1"/>
</dbReference>
<dbReference type="AlphaFoldDB" id="A0A838L361"/>
<keyword evidence="7" id="KW-0407">Ion channel</keyword>
<accession>A0A838L361</accession>
<evidence type="ECO:0000256" key="4">
    <source>
        <dbReference type="ARBA" id="ARBA00022692"/>
    </source>
</evidence>
<comment type="subcellular location">
    <subcellularLocation>
        <location evidence="7">Cell inner membrane</location>
        <topology evidence="7">Multi-pass membrane protein</topology>
    </subcellularLocation>
    <subcellularLocation>
        <location evidence="1">Cell membrane</location>
        <topology evidence="1">Multi-pass membrane protein</topology>
    </subcellularLocation>
</comment>
<dbReference type="InterPro" id="IPR010920">
    <property type="entry name" value="LSM_dom_sf"/>
</dbReference>
<feature type="transmembrane region" description="Helical" evidence="7">
    <location>
        <begin position="157"/>
        <end position="176"/>
    </location>
</feature>
<evidence type="ECO:0000256" key="6">
    <source>
        <dbReference type="ARBA" id="ARBA00023136"/>
    </source>
</evidence>
<evidence type="ECO:0000259" key="10">
    <source>
        <dbReference type="Pfam" id="PF21082"/>
    </source>
</evidence>
<dbReference type="InterPro" id="IPR045275">
    <property type="entry name" value="MscS_archaea/bacteria_type"/>
</dbReference>
<dbReference type="Pfam" id="PF00924">
    <property type="entry name" value="MS_channel_2nd"/>
    <property type="match status" value="1"/>
</dbReference>
<dbReference type="InterPro" id="IPR011066">
    <property type="entry name" value="MscS_channel_C_sf"/>
</dbReference>
<keyword evidence="5 7" id="KW-1133">Transmembrane helix</keyword>
<gene>
    <name evidence="12" type="ORF">HZF05_01945</name>
</gene>
<dbReference type="Gene3D" id="3.30.70.100">
    <property type="match status" value="1"/>
</dbReference>
<evidence type="ECO:0000259" key="9">
    <source>
        <dbReference type="Pfam" id="PF00924"/>
    </source>
</evidence>
<keyword evidence="13" id="KW-1185">Reference proteome</keyword>
<feature type="transmembrane region" description="Helical" evidence="7">
    <location>
        <begin position="182"/>
        <end position="204"/>
    </location>
</feature>
<feature type="transmembrane region" description="Helical" evidence="7">
    <location>
        <begin position="38"/>
        <end position="58"/>
    </location>
</feature>
<comment type="similarity">
    <text evidence="2 7">Belongs to the MscS (TC 1.A.23) family.</text>
</comment>
<dbReference type="InterPro" id="IPR023408">
    <property type="entry name" value="MscS_beta-dom_sf"/>
</dbReference>
<evidence type="ECO:0000313" key="13">
    <source>
        <dbReference type="Proteomes" id="UP000570166"/>
    </source>
</evidence>
<feature type="domain" description="Mechanosensitive ion channel MscS" evidence="9">
    <location>
        <begin position="203"/>
        <end position="269"/>
    </location>
</feature>
<dbReference type="InterPro" id="IPR049278">
    <property type="entry name" value="MS_channel_C"/>
</dbReference>
<sequence>MANAKVTVPDHVFTPPQDLAGQGHMLVSETVSWLQANSLRIVIALAVGAVVVAALMALKQVAQRLCREDDALVSWRTILGRMAAKTSFWFLVIIAARLVDGYADTPPLLDKTIGFLFTIGLTFQAAVWVRELALGFIEHRAGVTDQDHSTLGSAMGIIRFLVTFTLFAIALVLVLGNLGVNVTGLVAGLGVGGIAIGLAAQGIFKDLFAALAIIFDHPFRKGDSIKWNNISGTVERIGLKTTRIRAVTGEQVIVGNADLLEKEVYNLQRLNRRRMILVVGVTYYTSEDVCDHIPDILRKIVASVDKCTTVRVGMTGFGDSSLDFELQFDVASQVYNEVFDARSKVCLGILRTFNKMGIEFAFPTQVNITADQAGRGIMPFPELDHADAPPSDDQRAADEMAP</sequence>
<evidence type="ECO:0000256" key="1">
    <source>
        <dbReference type="ARBA" id="ARBA00004651"/>
    </source>
</evidence>
<protein>
    <recommendedName>
        <fullName evidence="7">Small-conductance mechanosensitive channel</fullName>
    </recommendedName>
</protein>